<dbReference type="NCBIfam" id="TIGR00326">
    <property type="entry name" value="eubact_ribD"/>
    <property type="match status" value="1"/>
</dbReference>
<evidence type="ECO:0000256" key="5">
    <source>
        <dbReference type="ARBA" id="ARBA00007417"/>
    </source>
</evidence>
<comment type="catalytic activity">
    <reaction evidence="13 14">
        <text>2,5-diamino-6-hydroxy-4-(5-phosphoribosylamino)-pyrimidine + H2O + H(+) = 5-amino-6-(5-phospho-D-ribosylamino)uracil + NH4(+)</text>
        <dbReference type="Rhea" id="RHEA:21868"/>
        <dbReference type="ChEBI" id="CHEBI:15377"/>
        <dbReference type="ChEBI" id="CHEBI:15378"/>
        <dbReference type="ChEBI" id="CHEBI:28938"/>
        <dbReference type="ChEBI" id="CHEBI:58453"/>
        <dbReference type="ChEBI" id="CHEBI:58614"/>
        <dbReference type="EC" id="3.5.4.26"/>
    </reaction>
</comment>
<dbReference type="PIRSF" id="PIRSF006769">
    <property type="entry name" value="RibD"/>
    <property type="match status" value="1"/>
</dbReference>
<name>A0ABP7FF28_9MICO</name>
<evidence type="ECO:0000259" key="15">
    <source>
        <dbReference type="PROSITE" id="PS51747"/>
    </source>
</evidence>
<dbReference type="SUPFAM" id="SSF53927">
    <property type="entry name" value="Cytidine deaminase-like"/>
    <property type="match status" value="1"/>
</dbReference>
<dbReference type="InterPro" id="IPR002125">
    <property type="entry name" value="CMP_dCMP_dom"/>
</dbReference>
<dbReference type="InterPro" id="IPR016192">
    <property type="entry name" value="APOBEC/CMP_deaminase_Zn-bd"/>
</dbReference>
<dbReference type="PROSITE" id="PS00903">
    <property type="entry name" value="CYT_DCMP_DEAMINASES_1"/>
    <property type="match status" value="1"/>
</dbReference>
<evidence type="ECO:0000256" key="10">
    <source>
        <dbReference type="ARBA" id="ARBA00023002"/>
    </source>
</evidence>
<keyword evidence="6 14" id="KW-0686">Riboflavin biosynthesis</keyword>
<evidence type="ECO:0000256" key="6">
    <source>
        <dbReference type="ARBA" id="ARBA00022619"/>
    </source>
</evidence>
<evidence type="ECO:0000256" key="4">
    <source>
        <dbReference type="ARBA" id="ARBA00005259"/>
    </source>
</evidence>
<comment type="catalytic activity">
    <reaction evidence="12 14">
        <text>5-amino-6-(5-phospho-D-ribitylamino)uracil + NADP(+) = 5-amino-6-(5-phospho-D-ribosylamino)uracil + NADPH + H(+)</text>
        <dbReference type="Rhea" id="RHEA:17845"/>
        <dbReference type="ChEBI" id="CHEBI:15378"/>
        <dbReference type="ChEBI" id="CHEBI:57783"/>
        <dbReference type="ChEBI" id="CHEBI:58349"/>
        <dbReference type="ChEBI" id="CHEBI:58421"/>
        <dbReference type="ChEBI" id="CHEBI:58453"/>
        <dbReference type="EC" id="1.1.1.193"/>
    </reaction>
</comment>
<evidence type="ECO:0000313" key="16">
    <source>
        <dbReference type="EMBL" id="GAA3738294.1"/>
    </source>
</evidence>
<accession>A0ABP7FF28</accession>
<evidence type="ECO:0000256" key="7">
    <source>
        <dbReference type="ARBA" id="ARBA00022723"/>
    </source>
</evidence>
<dbReference type="InterPro" id="IPR050765">
    <property type="entry name" value="Riboflavin_Biosynth_HTPR"/>
</dbReference>
<dbReference type="CDD" id="cd01284">
    <property type="entry name" value="Riboflavin_deaminase-reductase"/>
    <property type="match status" value="1"/>
</dbReference>
<comment type="pathway">
    <text evidence="3 14">Cofactor biosynthesis; riboflavin biosynthesis; 5-amino-6-(D-ribitylamino)uracil from GTP: step 3/4.</text>
</comment>
<reference evidence="17" key="1">
    <citation type="journal article" date="2019" name="Int. J. Syst. Evol. Microbiol.">
        <title>The Global Catalogue of Microorganisms (GCM) 10K type strain sequencing project: providing services to taxonomists for standard genome sequencing and annotation.</title>
        <authorList>
            <consortium name="The Broad Institute Genomics Platform"/>
            <consortium name="The Broad Institute Genome Sequencing Center for Infectious Disease"/>
            <person name="Wu L."/>
            <person name="Ma J."/>
        </authorList>
    </citation>
    <scope>NUCLEOTIDE SEQUENCE [LARGE SCALE GENOMIC DNA]</scope>
    <source>
        <strain evidence="17">JCM 16949</strain>
    </source>
</reference>
<proteinExistence type="inferred from homology"/>
<dbReference type="PANTHER" id="PTHR38011">
    <property type="entry name" value="DIHYDROFOLATE REDUCTASE FAMILY PROTEIN (AFU_ORTHOLOGUE AFUA_8G06820)"/>
    <property type="match status" value="1"/>
</dbReference>
<dbReference type="PANTHER" id="PTHR38011:SF7">
    <property type="entry name" value="2,5-DIAMINO-6-RIBOSYLAMINO-4(3H)-PYRIMIDINONE 5'-PHOSPHATE REDUCTASE"/>
    <property type="match status" value="1"/>
</dbReference>
<comment type="similarity">
    <text evidence="4 14">In the N-terminal section; belongs to the cytidine and deoxycytidylate deaminase family.</text>
</comment>
<dbReference type="InterPro" id="IPR016193">
    <property type="entry name" value="Cytidine_deaminase-like"/>
</dbReference>
<gene>
    <name evidence="16" type="primary">ribD</name>
    <name evidence="16" type="ORF">GCM10022239_12390</name>
</gene>
<dbReference type="InterPro" id="IPR002734">
    <property type="entry name" value="RibDG_C"/>
</dbReference>
<comment type="similarity">
    <text evidence="5 14">In the C-terminal section; belongs to the HTP reductase family.</text>
</comment>
<comment type="pathway">
    <text evidence="2 14">Cofactor biosynthesis; riboflavin biosynthesis; 5-amino-6-(D-ribitylamino)uracil from GTP: step 2/4.</text>
</comment>
<sequence>MTSQAIEDAMRRALELAERGPANGVNPQVGCVILSPDGDIIAEGWHRGIGTPHAEVDALSKLSPDSSRGATAVVTLEPCNHLGHTGPCSEALIAAGIAKVFYAVSDPNPAASGGAERLRQASVEVTGGMLADAVSELLHPWLTATRLGRPYVTLKWASSLDGRAAASDGTSQWITGETARAHVHQQRAAADAIIVGTGTVLADDPSLTARDADGGLLAEQPVPVVIGKRAVPAGARLHGHPKPLIATASRDLETVLRGLYTRGIRHAFVEGGPTLASAFVAAGLVDEYLMYLAPTLLGGPRLALGDLGIGTLAQARRLSIVGVERLGEDILVRARDVDAFASDRVDQQEGKER</sequence>
<dbReference type="Pfam" id="PF00383">
    <property type="entry name" value="dCMP_cyt_deam_1"/>
    <property type="match status" value="1"/>
</dbReference>
<keyword evidence="14" id="KW-0378">Hydrolase</keyword>
<dbReference type="Gene3D" id="3.40.140.10">
    <property type="entry name" value="Cytidine Deaminase, domain 2"/>
    <property type="match status" value="1"/>
</dbReference>
<dbReference type="EMBL" id="BAABAE010000003">
    <property type="protein sequence ID" value="GAA3738294.1"/>
    <property type="molecule type" value="Genomic_DNA"/>
</dbReference>
<keyword evidence="17" id="KW-1185">Reference proteome</keyword>
<evidence type="ECO:0000256" key="14">
    <source>
        <dbReference type="PIRNR" id="PIRNR006769"/>
    </source>
</evidence>
<keyword evidence="9 14" id="KW-0521">NADP</keyword>
<dbReference type="RefSeq" id="WP_344754825.1">
    <property type="nucleotide sequence ID" value="NZ_BAABAE010000003.1"/>
</dbReference>
<comment type="caution">
    <text evidence="16">The sequence shown here is derived from an EMBL/GenBank/DDBJ whole genome shotgun (WGS) entry which is preliminary data.</text>
</comment>
<keyword evidence="8 14" id="KW-0862">Zinc</keyword>
<dbReference type="InterPro" id="IPR024072">
    <property type="entry name" value="DHFR-like_dom_sf"/>
</dbReference>
<dbReference type="InterPro" id="IPR004794">
    <property type="entry name" value="Eubact_RibD"/>
</dbReference>
<comment type="function">
    <text evidence="1 14">Converts 2,5-diamino-6-(ribosylamino)-4(3h)-pyrimidinone 5'-phosphate into 5-amino-6-(ribosylamino)-2,4(1h,3h)-pyrimidinedione 5'-phosphate.</text>
</comment>
<evidence type="ECO:0000256" key="9">
    <source>
        <dbReference type="ARBA" id="ARBA00022857"/>
    </source>
</evidence>
<dbReference type="Proteomes" id="UP001501004">
    <property type="component" value="Unassembled WGS sequence"/>
</dbReference>
<evidence type="ECO:0000256" key="3">
    <source>
        <dbReference type="ARBA" id="ARBA00004910"/>
    </source>
</evidence>
<evidence type="ECO:0000256" key="1">
    <source>
        <dbReference type="ARBA" id="ARBA00002151"/>
    </source>
</evidence>
<keyword evidence="10 14" id="KW-0560">Oxidoreductase</keyword>
<feature type="domain" description="CMP/dCMP-type deaminase" evidence="15">
    <location>
        <begin position="4"/>
        <end position="126"/>
    </location>
</feature>
<evidence type="ECO:0000256" key="8">
    <source>
        <dbReference type="ARBA" id="ARBA00022833"/>
    </source>
</evidence>
<dbReference type="EC" id="1.1.1.193" evidence="14"/>
<evidence type="ECO:0000313" key="17">
    <source>
        <dbReference type="Proteomes" id="UP001501004"/>
    </source>
</evidence>
<organism evidence="16 17">
    <name type="scientific">Leifsonella bigeumensis</name>
    <dbReference type="NCBI Taxonomy" id="433643"/>
    <lineage>
        <taxon>Bacteria</taxon>
        <taxon>Bacillati</taxon>
        <taxon>Actinomycetota</taxon>
        <taxon>Actinomycetes</taxon>
        <taxon>Micrococcales</taxon>
        <taxon>Microbacteriaceae</taxon>
        <taxon>Leifsonella</taxon>
    </lineage>
</organism>
<keyword evidence="11" id="KW-0511">Multifunctional enzyme</keyword>
<evidence type="ECO:0000256" key="13">
    <source>
        <dbReference type="ARBA" id="ARBA00049886"/>
    </source>
</evidence>
<dbReference type="EC" id="3.5.4.26" evidence="14"/>
<dbReference type="Gene3D" id="3.40.430.10">
    <property type="entry name" value="Dihydrofolate Reductase, subunit A"/>
    <property type="match status" value="1"/>
</dbReference>
<evidence type="ECO:0000256" key="11">
    <source>
        <dbReference type="ARBA" id="ARBA00023268"/>
    </source>
</evidence>
<protein>
    <recommendedName>
        <fullName evidence="14">Riboflavin biosynthesis protein RibD</fullName>
    </recommendedName>
    <domain>
        <recommendedName>
            <fullName evidence="14">Diaminohydroxyphosphoribosylaminopyrimidine deaminase</fullName>
            <shortName evidence="14">DRAP deaminase</shortName>
            <ecNumber evidence="14">3.5.4.26</ecNumber>
        </recommendedName>
        <alternativeName>
            <fullName evidence="14">Riboflavin-specific deaminase</fullName>
        </alternativeName>
    </domain>
    <domain>
        <recommendedName>
            <fullName evidence="14">5-amino-6-(5-phosphoribosylamino)uracil reductase</fullName>
            <ecNumber evidence="14">1.1.1.193</ecNumber>
        </recommendedName>
        <alternativeName>
            <fullName evidence="14">HTP reductase</fullName>
        </alternativeName>
    </domain>
</protein>
<dbReference type="Pfam" id="PF01872">
    <property type="entry name" value="RibD_C"/>
    <property type="match status" value="1"/>
</dbReference>
<dbReference type="PROSITE" id="PS51747">
    <property type="entry name" value="CYT_DCMP_DEAMINASES_2"/>
    <property type="match status" value="1"/>
</dbReference>
<keyword evidence="7 14" id="KW-0479">Metal-binding</keyword>
<evidence type="ECO:0000256" key="2">
    <source>
        <dbReference type="ARBA" id="ARBA00004882"/>
    </source>
</evidence>
<comment type="cofactor">
    <cofactor evidence="14">
        <name>Zn(2+)</name>
        <dbReference type="ChEBI" id="CHEBI:29105"/>
    </cofactor>
    <text evidence="14">Binds 1 zinc ion.</text>
</comment>
<dbReference type="SUPFAM" id="SSF53597">
    <property type="entry name" value="Dihydrofolate reductase-like"/>
    <property type="match status" value="1"/>
</dbReference>
<evidence type="ECO:0000256" key="12">
    <source>
        <dbReference type="ARBA" id="ARBA00049861"/>
    </source>
</evidence>